<feature type="region of interest" description="Disordered" evidence="1">
    <location>
        <begin position="1"/>
        <end position="38"/>
    </location>
</feature>
<dbReference type="AlphaFoldDB" id="A0A4C1YDF4"/>
<sequence>MPLNLKRKNRGGQVSGVSAAPAGKQSRRERNFSKPYLRPAAGKPLRGLIKYLRIVPRECVSERASAFCARAPADAGLSLRVMSVAYFPRDLRGEAARQIIPSFAAIPIIRHKNFRESGLAGPLADPAQAYIILDFFPCCIIPYKARSGVRPGVVFPLKGVRFSREPPVFPNKRYVITRRTRG</sequence>
<proteinExistence type="predicted"/>
<evidence type="ECO:0000313" key="3">
    <source>
        <dbReference type="Proteomes" id="UP000299102"/>
    </source>
</evidence>
<dbReference type="EMBL" id="BGZK01001143">
    <property type="protein sequence ID" value="GBP72385.1"/>
    <property type="molecule type" value="Genomic_DNA"/>
</dbReference>
<evidence type="ECO:0000256" key="1">
    <source>
        <dbReference type="SAM" id="MobiDB-lite"/>
    </source>
</evidence>
<dbReference type="Proteomes" id="UP000299102">
    <property type="component" value="Unassembled WGS sequence"/>
</dbReference>
<gene>
    <name evidence="2" type="ORF">EVAR_88341_1</name>
</gene>
<keyword evidence="3" id="KW-1185">Reference proteome</keyword>
<feature type="compositionally biased region" description="Basic residues" evidence="1">
    <location>
        <begin position="1"/>
        <end position="10"/>
    </location>
</feature>
<protein>
    <submittedName>
        <fullName evidence="2">Uncharacterized protein</fullName>
    </submittedName>
</protein>
<evidence type="ECO:0000313" key="2">
    <source>
        <dbReference type="EMBL" id="GBP72385.1"/>
    </source>
</evidence>
<organism evidence="2 3">
    <name type="scientific">Eumeta variegata</name>
    <name type="common">Bagworm moth</name>
    <name type="synonym">Eumeta japonica</name>
    <dbReference type="NCBI Taxonomy" id="151549"/>
    <lineage>
        <taxon>Eukaryota</taxon>
        <taxon>Metazoa</taxon>
        <taxon>Ecdysozoa</taxon>
        <taxon>Arthropoda</taxon>
        <taxon>Hexapoda</taxon>
        <taxon>Insecta</taxon>
        <taxon>Pterygota</taxon>
        <taxon>Neoptera</taxon>
        <taxon>Endopterygota</taxon>
        <taxon>Lepidoptera</taxon>
        <taxon>Glossata</taxon>
        <taxon>Ditrysia</taxon>
        <taxon>Tineoidea</taxon>
        <taxon>Psychidae</taxon>
        <taxon>Oiketicinae</taxon>
        <taxon>Eumeta</taxon>
    </lineage>
</organism>
<comment type="caution">
    <text evidence="2">The sequence shown here is derived from an EMBL/GenBank/DDBJ whole genome shotgun (WGS) entry which is preliminary data.</text>
</comment>
<reference evidence="2 3" key="1">
    <citation type="journal article" date="2019" name="Commun. Biol.">
        <title>The bagworm genome reveals a unique fibroin gene that provides high tensile strength.</title>
        <authorList>
            <person name="Kono N."/>
            <person name="Nakamura H."/>
            <person name="Ohtoshi R."/>
            <person name="Tomita M."/>
            <person name="Numata K."/>
            <person name="Arakawa K."/>
        </authorList>
    </citation>
    <scope>NUCLEOTIDE SEQUENCE [LARGE SCALE GENOMIC DNA]</scope>
</reference>
<name>A0A4C1YDF4_EUMVA</name>
<accession>A0A4C1YDF4</accession>